<protein>
    <recommendedName>
        <fullName evidence="10">von Willebrand factor D and EGF domain-containing protein</fullName>
    </recommendedName>
</protein>
<comment type="caution">
    <text evidence="8">The sequence shown here is derived from an EMBL/GenBank/DDBJ whole genome shotgun (WGS) entry which is preliminary data.</text>
</comment>
<dbReference type="FunFam" id="2.10.25.10:FF:000590">
    <property type="entry name" value="von Willebrand factor D and EGF domains"/>
    <property type="match status" value="1"/>
</dbReference>
<feature type="domain" description="VWFD" evidence="7">
    <location>
        <begin position="409"/>
        <end position="592"/>
    </location>
</feature>
<evidence type="ECO:0000259" key="6">
    <source>
        <dbReference type="PROSITE" id="PS50026"/>
    </source>
</evidence>
<sequence>MQNFLTVPECSSSGHQILKNPHRSLDFDSLKLQQSAIHDVICDNTLPSGWYRFMIFDKPAEMPTKCVEMNHCGTQAPIWLSLRESESLPLPGEIRKLTACATWQFFFSSTKDCCLFRIPVSVRNCGDYFVYLLQPTHGCMGYCAEVISASTSLCNGGEIDANGVCTSSSNITPLQPNPPSIPAITIEMIETSVFLKCSFDNPSSNNSLGFVIEWSRLSAEGTKEELRQEAVVQTFSLIELDGINVRLGDRINCRVSSFFLEQPDVHSPVIESKEFFPGIKLYPESLNISEDGQQYRLTVQSTIPIFCIGTSHLQNECKVTLTFHTENEAEENKGSDLALSSCQVDLLPSRCQNNVCGQTFLYYTAVLDFRNDGDKDTVISVDPIVSTDFLWNGYSPQSMKITVKDIPSAYCYSFTDPHVITFDGRSYDNFNTGTFVLYKSVSRDFEVHVRQWDCGSLHNPGSCNCGFVAKEKGDIVAFDMCSGQHESLPHLSIRNQDPTNVNFKITESYHGRKITITFSSGAFIRSDVSDWGMSLTLRAPSSDFNNTLGLCGIFNGNPDNDFHNKEGNILEGTLNTHQHFINEWKIPAGESFFDKIPQFSSIPQNPRYCSCHRHRFDLYQFDNKLFNSQHDTSVCHGNDNIRFSALIPGLDITSEYMNPLDTVREISKRSADNSFLIGGQFPAEFEQHKNTSTFGIKEHSNGPNKNIISRKSKSIVKTRGSLHQINSNNHKMETVQHRFKRQDYEYISLEGFSYFFPEDHSTDTVHEFLPSWPTPSGLSQSYITDFCRQSVFNSTIGKICRRYLGENIMAVMQMCIVDVLLKDDLNWADAAVTLLENECERNLLELEDLNKGVFKQPVDHIALALKCPNQCSGNGQCMDWGCACFQGFSFYDCSILADQSPEILELENEGLCDVRKYDCTAIRVYGIGFKETPNLRCEFIKQQYSGGKWSLAEPVLMDATYRDARTVECQVPVDDQKPEGMELVDDKPVSKWLIKVSNDGFIFSNSKAMTLYDGACQNCDPLSDSLCTLKEKTCNIDGLCYGEGDPNPSSPCLVCRPDVSMLTWSVAEHNQPPVIHSVLDRLQTFYSENFVYQFMGSDPEGSAIAFTLESGPEDATLSPAGLLIWKVLSQKAQTFVFSVADDCNAQTKVTVEVAVKPCGCLNGGSCITNVKFPPGKGEYLCFCPNGFEGEYCQVNIDNGGTTCQEDVNECLSSPCFSGVTCTNTHGSYRCGQCPNGYQGDGKICAQIFLTTQTPLTNSVIKKHGSSGAKPYTEQNISGSALKFIEQSSVAVTSPSAHSRHTENISFQTTHRRPLGLTTGSMRRTTFSKMLSGRRTVSYPSHTSLFTSHMLRSSYREGSTKFYPTVPTVPNITRSQTISIENTTKKKNTDHDKPQKKDSDYKMEWSLLEHTGNTLSTLNRTFSTFTVAPENMTCTNSPCFPGVTCETIIAGGFKCGRCPFGYYGDGVICKAICRHPCGKNMECTAPNVCKCKNGYSGYKCQTAVCRPDCKNRGKCVQPNVCECAPGYGGATCEEAHCDPLCENGGTCQARNVCSCPFGYVGPRCETMVCNRHCKNGGECIAPDICKCKPGWYGPTCSTAVCHPVCLNGGSCTKSNICLCPNGFYGLQCQNAVCSPPCKNGGHCMRNNICTCPDGYTGIRCQKSICDPMCMNGGKCVGPNICSCRSGWKGKYCNTPICIVKCKNGGECIGPDTCHCPAQWEGSHCQIAVCNFKCLYGGRCAQPNVCSCRHGYSGMTCSQRIQGLRG</sequence>
<keyword evidence="3 4" id="KW-1015">Disulfide bond</keyword>
<feature type="disulfide bond" evidence="4">
    <location>
        <begin position="1536"/>
        <end position="1546"/>
    </location>
</feature>
<feature type="disulfide bond" evidence="4">
    <location>
        <begin position="1586"/>
        <end position="1595"/>
    </location>
</feature>
<feature type="domain" description="EGF-like" evidence="6">
    <location>
        <begin position="1206"/>
        <end position="1245"/>
    </location>
</feature>
<feature type="domain" description="EGF-like" evidence="6">
    <location>
        <begin position="1154"/>
        <end position="1193"/>
    </location>
</feature>
<feature type="region of interest" description="Disordered" evidence="5">
    <location>
        <begin position="1378"/>
        <end position="1397"/>
    </location>
</feature>
<feature type="disulfide bond" evidence="4">
    <location>
        <begin position="1696"/>
        <end position="1706"/>
    </location>
</feature>
<dbReference type="SMART" id="SM00181">
    <property type="entry name" value="EGF"/>
    <property type="match status" value="13"/>
</dbReference>
<proteinExistence type="predicted"/>
<dbReference type="PROSITE" id="PS01186">
    <property type="entry name" value="EGF_2"/>
    <property type="match status" value="4"/>
</dbReference>
<dbReference type="Pfam" id="PF25776">
    <property type="entry name" value="Ig_VWDE"/>
    <property type="match status" value="1"/>
</dbReference>
<dbReference type="PROSITE" id="PS01187">
    <property type="entry name" value="EGF_CA"/>
    <property type="match status" value="1"/>
</dbReference>
<dbReference type="InterPro" id="IPR050969">
    <property type="entry name" value="Dev_Signal_Modulators"/>
</dbReference>
<feature type="disulfide bond" evidence="4">
    <location>
        <begin position="1183"/>
        <end position="1192"/>
    </location>
</feature>
<dbReference type="GO" id="GO:0005102">
    <property type="term" value="F:signaling receptor binding"/>
    <property type="evidence" value="ECO:0007669"/>
    <property type="project" value="TreeGrafter"/>
</dbReference>
<feature type="disulfide bond" evidence="4">
    <location>
        <begin position="1632"/>
        <end position="1642"/>
    </location>
</feature>
<evidence type="ECO:0008006" key="10">
    <source>
        <dbReference type="Google" id="ProtNLM"/>
    </source>
</evidence>
<dbReference type="FunFam" id="2.10.25.10:FF:000865">
    <property type="entry name" value="von Willebrand factor D and EGF domains"/>
    <property type="match status" value="1"/>
</dbReference>
<evidence type="ECO:0000259" key="7">
    <source>
        <dbReference type="PROSITE" id="PS51233"/>
    </source>
</evidence>
<feature type="disulfide bond" evidence="4">
    <location>
        <begin position="1554"/>
        <end position="1563"/>
    </location>
</feature>
<dbReference type="SMART" id="SM00216">
    <property type="entry name" value="VWD"/>
    <property type="match status" value="1"/>
</dbReference>
<dbReference type="OrthoDB" id="382013at2759"/>
<evidence type="ECO:0000313" key="9">
    <source>
        <dbReference type="Proteomes" id="UP000812440"/>
    </source>
</evidence>
<accession>A0A8T2JHP9</accession>
<dbReference type="EMBL" id="JAACNH010000005">
    <property type="protein sequence ID" value="KAG8443077.1"/>
    <property type="molecule type" value="Genomic_DNA"/>
</dbReference>
<dbReference type="FunFam" id="2.10.25.10:FF:000490">
    <property type="entry name" value="von Willebrand factor D and EGF domain-containing protein"/>
    <property type="match status" value="1"/>
</dbReference>
<dbReference type="InterPro" id="IPR018097">
    <property type="entry name" value="EGF_Ca-bd_CS"/>
</dbReference>
<dbReference type="FunFam" id="2.10.25.10:FF:000488">
    <property type="entry name" value="von Willebrand factor D and EGF domains"/>
    <property type="match status" value="1"/>
</dbReference>
<dbReference type="PANTHER" id="PTHR14949">
    <property type="entry name" value="EGF-LIKE-DOMAIN, MULTIPLE 7, 8"/>
    <property type="match status" value="1"/>
</dbReference>
<dbReference type="InterPro" id="IPR001881">
    <property type="entry name" value="EGF-like_Ca-bd_dom"/>
</dbReference>
<feature type="domain" description="EGF-like" evidence="6">
    <location>
        <begin position="1692"/>
        <end position="1724"/>
    </location>
</feature>
<dbReference type="InterPro" id="IPR058727">
    <property type="entry name" value="Helical_Vwde"/>
</dbReference>
<evidence type="ECO:0000256" key="5">
    <source>
        <dbReference type="SAM" id="MobiDB-lite"/>
    </source>
</evidence>
<reference evidence="8" key="1">
    <citation type="thesis" date="2020" institute="ProQuest LLC" country="789 East Eisenhower Parkway, Ann Arbor, MI, USA">
        <title>Comparative Genomics and Chromosome Evolution.</title>
        <authorList>
            <person name="Mudd A.B."/>
        </authorList>
    </citation>
    <scope>NUCLEOTIDE SEQUENCE</scope>
    <source>
        <strain evidence="8">Female2</strain>
        <tissue evidence="8">Blood</tissue>
    </source>
</reference>
<feature type="disulfide bond" evidence="4">
    <location>
        <begin position="1714"/>
        <end position="1723"/>
    </location>
</feature>
<feature type="disulfide bond" evidence="4">
    <location>
        <begin position="1568"/>
        <end position="1578"/>
    </location>
</feature>
<dbReference type="CDD" id="cd00054">
    <property type="entry name" value="EGF_CA"/>
    <property type="match status" value="1"/>
</dbReference>
<feature type="compositionally biased region" description="Basic and acidic residues" evidence="5">
    <location>
        <begin position="1382"/>
        <end position="1397"/>
    </location>
</feature>
<dbReference type="FunFam" id="2.10.25.10:FF:000595">
    <property type="entry name" value="von Willebrand factor D and EGF domain-containing protein"/>
    <property type="match status" value="1"/>
</dbReference>
<dbReference type="PROSITE" id="PS00022">
    <property type="entry name" value="EGF_1"/>
    <property type="match status" value="5"/>
</dbReference>
<dbReference type="SUPFAM" id="SSF57196">
    <property type="entry name" value="EGF/Laminin"/>
    <property type="match status" value="2"/>
</dbReference>
<dbReference type="InterPro" id="IPR001846">
    <property type="entry name" value="VWF_type-D"/>
</dbReference>
<evidence type="ECO:0000256" key="3">
    <source>
        <dbReference type="ARBA" id="ARBA00023157"/>
    </source>
</evidence>
<evidence type="ECO:0000313" key="8">
    <source>
        <dbReference type="EMBL" id="KAG8443077.1"/>
    </source>
</evidence>
<dbReference type="SMART" id="SM00179">
    <property type="entry name" value="EGF_CA"/>
    <property type="match status" value="2"/>
</dbReference>
<evidence type="ECO:0000256" key="4">
    <source>
        <dbReference type="PROSITE-ProRule" id="PRU00076"/>
    </source>
</evidence>
<keyword evidence="4" id="KW-0245">EGF-like domain</keyword>
<feature type="domain" description="EGF-like" evidence="6">
    <location>
        <begin position="1532"/>
        <end position="1564"/>
    </location>
</feature>
<dbReference type="GO" id="GO:0005509">
    <property type="term" value="F:calcium ion binding"/>
    <property type="evidence" value="ECO:0007669"/>
    <property type="project" value="InterPro"/>
</dbReference>
<keyword evidence="2" id="KW-0175">Coiled coil</keyword>
<dbReference type="Gene3D" id="2.60.120.260">
    <property type="entry name" value="Galactose-binding domain-like"/>
    <property type="match status" value="1"/>
</dbReference>
<dbReference type="Pfam" id="PF00094">
    <property type="entry name" value="VWD"/>
    <property type="match status" value="1"/>
</dbReference>
<dbReference type="FunFam" id="2.10.25.10:FF:000499">
    <property type="entry name" value="Predicted protein"/>
    <property type="match status" value="1"/>
</dbReference>
<evidence type="ECO:0000256" key="2">
    <source>
        <dbReference type="ARBA" id="ARBA00023054"/>
    </source>
</evidence>
<dbReference type="GO" id="GO:0005576">
    <property type="term" value="C:extracellular region"/>
    <property type="evidence" value="ECO:0007669"/>
    <property type="project" value="TreeGrafter"/>
</dbReference>
<gene>
    <name evidence="8" type="ORF">GDO86_011773</name>
</gene>
<dbReference type="InterPro" id="IPR057885">
    <property type="entry name" value="Ig_VWDE"/>
</dbReference>
<dbReference type="PROSITE" id="PS51233">
    <property type="entry name" value="VWFD"/>
    <property type="match status" value="1"/>
</dbReference>
<dbReference type="PANTHER" id="PTHR14949:SF53">
    <property type="entry name" value="VON WILLEBRAND FACTOR D AND EGF DOMAIN-CONTAINING PROTEIN"/>
    <property type="match status" value="1"/>
</dbReference>
<dbReference type="Pfam" id="PF26129">
    <property type="entry name" value="Vwde"/>
    <property type="match status" value="1"/>
</dbReference>
<dbReference type="Proteomes" id="UP000812440">
    <property type="component" value="Chromosome 6"/>
</dbReference>
<dbReference type="Pfam" id="PF25024">
    <property type="entry name" value="EGF_TEN"/>
    <property type="match status" value="1"/>
</dbReference>
<dbReference type="GO" id="GO:0009986">
    <property type="term" value="C:cell surface"/>
    <property type="evidence" value="ECO:0007669"/>
    <property type="project" value="TreeGrafter"/>
</dbReference>
<keyword evidence="9" id="KW-1185">Reference proteome</keyword>
<keyword evidence="1" id="KW-0732">Signal</keyword>
<dbReference type="InterPro" id="IPR000742">
    <property type="entry name" value="EGF"/>
</dbReference>
<dbReference type="Gene3D" id="2.10.25.10">
    <property type="entry name" value="Laminin"/>
    <property type="match status" value="10"/>
</dbReference>
<organism evidence="8 9">
    <name type="scientific">Hymenochirus boettgeri</name>
    <name type="common">Congo dwarf clawed frog</name>
    <dbReference type="NCBI Taxonomy" id="247094"/>
    <lineage>
        <taxon>Eukaryota</taxon>
        <taxon>Metazoa</taxon>
        <taxon>Chordata</taxon>
        <taxon>Craniata</taxon>
        <taxon>Vertebrata</taxon>
        <taxon>Euteleostomi</taxon>
        <taxon>Amphibia</taxon>
        <taxon>Batrachia</taxon>
        <taxon>Anura</taxon>
        <taxon>Pipoidea</taxon>
        <taxon>Pipidae</taxon>
        <taxon>Pipinae</taxon>
        <taxon>Hymenochirus</taxon>
    </lineage>
</organism>
<dbReference type="PROSITE" id="PS50026">
    <property type="entry name" value="EGF_3"/>
    <property type="match status" value="6"/>
</dbReference>
<feature type="domain" description="EGF-like" evidence="6">
    <location>
        <begin position="1628"/>
        <end position="1660"/>
    </location>
</feature>
<comment type="caution">
    <text evidence="4">Lacks conserved residue(s) required for the propagation of feature annotation.</text>
</comment>
<feature type="disulfide bond" evidence="4">
    <location>
        <begin position="1650"/>
        <end position="1659"/>
    </location>
</feature>
<feature type="domain" description="EGF-like" evidence="6">
    <location>
        <begin position="1565"/>
        <end position="1596"/>
    </location>
</feature>
<evidence type="ECO:0000256" key="1">
    <source>
        <dbReference type="ARBA" id="ARBA00022729"/>
    </source>
</evidence>
<name>A0A8T2JHP9_9PIPI</name>